<proteinExistence type="predicted"/>
<dbReference type="Pfam" id="PF02214">
    <property type="entry name" value="BTB_2"/>
    <property type="match status" value="1"/>
</dbReference>
<evidence type="ECO:0000313" key="16">
    <source>
        <dbReference type="EMBL" id="CAF4224520.1"/>
    </source>
</evidence>
<keyword evidence="11" id="KW-0407">Ion channel</keyword>
<dbReference type="SUPFAM" id="SSF52025">
    <property type="entry name" value="PA domain"/>
    <property type="match status" value="1"/>
</dbReference>
<evidence type="ECO:0000256" key="9">
    <source>
        <dbReference type="ARBA" id="ARBA00023065"/>
    </source>
</evidence>
<evidence type="ECO:0000256" key="4">
    <source>
        <dbReference type="ARBA" id="ARBA00022692"/>
    </source>
</evidence>
<evidence type="ECO:0000256" key="10">
    <source>
        <dbReference type="ARBA" id="ARBA00023136"/>
    </source>
</evidence>
<dbReference type="PANTHER" id="PTHR11537">
    <property type="entry name" value="VOLTAGE-GATED POTASSIUM CHANNEL"/>
    <property type="match status" value="1"/>
</dbReference>
<dbReference type="InterPro" id="IPR028325">
    <property type="entry name" value="VG_K_chnl"/>
</dbReference>
<dbReference type="GO" id="GO:0005251">
    <property type="term" value="F:delayed rectifier potassium channel activity"/>
    <property type="evidence" value="ECO:0007669"/>
    <property type="project" value="TreeGrafter"/>
</dbReference>
<dbReference type="Gene3D" id="3.30.710.10">
    <property type="entry name" value="Potassium Channel Kv1.1, Chain A"/>
    <property type="match status" value="1"/>
</dbReference>
<dbReference type="PANTHER" id="PTHR11537:SF113">
    <property type="entry name" value="POTASSIUM VOLTAGE-GATED CHANNEL PROTEIN SHAKER"/>
    <property type="match status" value="1"/>
</dbReference>
<keyword evidence="10 12" id="KW-0472">Membrane</keyword>
<dbReference type="Proteomes" id="UP000663873">
    <property type="component" value="Unassembled WGS sequence"/>
</dbReference>
<evidence type="ECO:0000259" key="15">
    <source>
        <dbReference type="Pfam" id="PF02225"/>
    </source>
</evidence>
<organism evidence="16 17">
    <name type="scientific">Rotaria socialis</name>
    <dbReference type="NCBI Taxonomy" id="392032"/>
    <lineage>
        <taxon>Eukaryota</taxon>
        <taxon>Metazoa</taxon>
        <taxon>Spiralia</taxon>
        <taxon>Gnathifera</taxon>
        <taxon>Rotifera</taxon>
        <taxon>Eurotatoria</taxon>
        <taxon>Bdelloidea</taxon>
        <taxon>Philodinida</taxon>
        <taxon>Philodinidae</taxon>
        <taxon>Rotaria</taxon>
    </lineage>
</organism>
<evidence type="ECO:0000259" key="14">
    <source>
        <dbReference type="Pfam" id="PF02214"/>
    </source>
</evidence>
<keyword evidence="4 12" id="KW-0812">Transmembrane</keyword>
<keyword evidence="9" id="KW-0406">Ion transport</keyword>
<keyword evidence="5" id="KW-0631">Potassium channel</keyword>
<dbReference type="Pfam" id="PF02225">
    <property type="entry name" value="PA"/>
    <property type="match status" value="1"/>
</dbReference>
<evidence type="ECO:0000256" key="2">
    <source>
        <dbReference type="ARBA" id="ARBA00022448"/>
    </source>
</evidence>
<dbReference type="GO" id="GO:0051260">
    <property type="term" value="P:protein homooligomerization"/>
    <property type="evidence" value="ECO:0007669"/>
    <property type="project" value="InterPro"/>
</dbReference>
<dbReference type="Gene3D" id="3.50.30.30">
    <property type="match status" value="1"/>
</dbReference>
<dbReference type="EMBL" id="CAJOBP010000820">
    <property type="protein sequence ID" value="CAF4224520.1"/>
    <property type="molecule type" value="Genomic_DNA"/>
</dbReference>
<evidence type="ECO:0000256" key="12">
    <source>
        <dbReference type="SAM" id="Phobius"/>
    </source>
</evidence>
<evidence type="ECO:0000256" key="11">
    <source>
        <dbReference type="ARBA" id="ARBA00023303"/>
    </source>
</evidence>
<feature type="domain" description="Potassium channel tetramerisation-type BTB" evidence="14">
    <location>
        <begin position="248"/>
        <end position="319"/>
    </location>
</feature>
<dbReference type="GO" id="GO:0008076">
    <property type="term" value="C:voltage-gated potassium channel complex"/>
    <property type="evidence" value="ECO:0007669"/>
    <property type="project" value="InterPro"/>
</dbReference>
<name>A0A820D2E4_9BILA</name>
<evidence type="ECO:0000256" key="1">
    <source>
        <dbReference type="ARBA" id="ARBA00004141"/>
    </source>
</evidence>
<dbReference type="PRINTS" id="PR00169">
    <property type="entry name" value="KCHANNEL"/>
</dbReference>
<dbReference type="SUPFAM" id="SSF54695">
    <property type="entry name" value="POZ domain"/>
    <property type="match status" value="1"/>
</dbReference>
<evidence type="ECO:0000256" key="7">
    <source>
        <dbReference type="ARBA" id="ARBA00022958"/>
    </source>
</evidence>
<keyword evidence="3" id="KW-0633">Potassium transport</keyword>
<feature type="transmembrane region" description="Helical" evidence="12">
    <location>
        <begin position="435"/>
        <end position="460"/>
    </location>
</feature>
<keyword evidence="7" id="KW-0630">Potassium</keyword>
<protein>
    <submittedName>
        <fullName evidence="16">Uncharacterized protein</fullName>
    </submittedName>
</protein>
<keyword evidence="8 12" id="KW-1133">Transmembrane helix</keyword>
<dbReference type="SUPFAM" id="SSF81324">
    <property type="entry name" value="Voltage-gated potassium channels"/>
    <property type="match status" value="1"/>
</dbReference>
<comment type="subcellular location">
    <subcellularLocation>
        <location evidence="1">Membrane</location>
        <topology evidence="1">Multi-pass membrane protein</topology>
    </subcellularLocation>
</comment>
<feature type="transmembrane region" description="Helical" evidence="12">
    <location>
        <begin position="504"/>
        <end position="530"/>
    </location>
</feature>
<dbReference type="InterPro" id="IPR011333">
    <property type="entry name" value="SKP1/BTB/POZ_sf"/>
</dbReference>
<feature type="transmembrane region" description="Helical" evidence="12">
    <location>
        <begin position="167"/>
        <end position="191"/>
    </location>
</feature>
<keyword evidence="2" id="KW-0813">Transport</keyword>
<dbReference type="InterPro" id="IPR003131">
    <property type="entry name" value="T1-type_BTB"/>
</dbReference>
<feature type="transmembrane region" description="Helical" evidence="12">
    <location>
        <begin position="401"/>
        <end position="423"/>
    </location>
</feature>
<dbReference type="InterPro" id="IPR027359">
    <property type="entry name" value="Volt_channel_dom_sf"/>
</dbReference>
<feature type="domain" description="Ion transport" evidence="13">
    <location>
        <begin position="402"/>
        <end position="595"/>
    </location>
</feature>
<evidence type="ECO:0000256" key="8">
    <source>
        <dbReference type="ARBA" id="ARBA00022989"/>
    </source>
</evidence>
<comment type="caution">
    <text evidence="16">The sequence shown here is derived from an EMBL/GenBank/DDBJ whole genome shotgun (WGS) entry which is preliminary data.</text>
</comment>
<reference evidence="16" key="1">
    <citation type="submission" date="2021-02" db="EMBL/GenBank/DDBJ databases">
        <authorList>
            <person name="Nowell W R."/>
        </authorList>
    </citation>
    <scope>NUCLEOTIDE SEQUENCE</scope>
</reference>
<evidence type="ECO:0000256" key="3">
    <source>
        <dbReference type="ARBA" id="ARBA00022538"/>
    </source>
</evidence>
<evidence type="ECO:0000313" key="17">
    <source>
        <dbReference type="Proteomes" id="UP000663873"/>
    </source>
</evidence>
<dbReference type="Gene3D" id="1.20.120.350">
    <property type="entry name" value="Voltage-gated potassium channels. Chain C"/>
    <property type="match status" value="1"/>
</dbReference>
<accession>A0A820D2E4</accession>
<keyword evidence="17" id="KW-1185">Reference proteome</keyword>
<evidence type="ECO:0000256" key="6">
    <source>
        <dbReference type="ARBA" id="ARBA00022882"/>
    </source>
</evidence>
<feature type="domain" description="PA" evidence="15">
    <location>
        <begin position="53"/>
        <end position="130"/>
    </location>
</feature>
<sequence>MTAIITYEYYSASSKYLNLTQENLTNGIVSSKGSQMLVPKGPAFILMDSQGKYDGCLQRVNIFNYSKGIAIIQRGGNCTFSVKISRAKQYGAAAVIVYDPQATGQETYDIVQNTSDILCLYVQQSVGSTLFQLANDGRARLYIALQPINGKFDDLNLDDIWNSSQGAVVFIIIAISILICSCFSWLIFYCFQRNRVRTTKDRLDNRLENAAKKALTRIQLVTIHGNHHSEESCVICLDTIKDGDTVRELKTLLGNEDKRRVFYDDKSNLYRFNRHPSVFESILYYYLNPGVLIRPPHIEPEIFYEELRFWNINENLIEAFIEEDMTPLDDIRILPVQKWRRIIWRTLAYPESFHFPYDKLVIGTYMLITLVSCIPFMSEIIPTVTELNKLRNVLGIKQIYLPLYMRSFYTIEIICITIVSIELNLRIISAPKLPLILYDIFNFLDLIILLSGAICLIGYHLHNIRYINNFLSFYHWLLVLKSFRPYRLARHMLNLRLLYKAIAMCLNEVCALIISVIFFMVLFGTLIYILDNSEPESNTRNILDGFWLAFITLTTLGYGDVYPRSFEARIAAGVCALIGIIVFSMPTTIIFIKYTTLIQNKWKRNRSIRYVTSI</sequence>
<keyword evidence="6" id="KW-0851">Voltage-gated channel</keyword>
<dbReference type="GO" id="GO:0001508">
    <property type="term" value="P:action potential"/>
    <property type="evidence" value="ECO:0007669"/>
    <property type="project" value="TreeGrafter"/>
</dbReference>
<dbReference type="InterPro" id="IPR005821">
    <property type="entry name" value="Ion_trans_dom"/>
</dbReference>
<evidence type="ECO:0000259" key="13">
    <source>
        <dbReference type="Pfam" id="PF00520"/>
    </source>
</evidence>
<dbReference type="Gene3D" id="1.10.287.70">
    <property type="match status" value="1"/>
</dbReference>
<dbReference type="AlphaFoldDB" id="A0A820D2E4"/>
<feature type="transmembrane region" description="Helical" evidence="12">
    <location>
        <begin position="570"/>
        <end position="592"/>
    </location>
</feature>
<gene>
    <name evidence="16" type="ORF">UJA718_LOCUS7939</name>
</gene>
<feature type="transmembrane region" description="Helical" evidence="12">
    <location>
        <begin position="542"/>
        <end position="558"/>
    </location>
</feature>
<dbReference type="InterPro" id="IPR046450">
    <property type="entry name" value="PA_dom_sf"/>
</dbReference>
<evidence type="ECO:0000256" key="5">
    <source>
        <dbReference type="ARBA" id="ARBA00022826"/>
    </source>
</evidence>
<dbReference type="Pfam" id="PF00520">
    <property type="entry name" value="Ion_trans"/>
    <property type="match status" value="1"/>
</dbReference>
<dbReference type="InterPro" id="IPR003137">
    <property type="entry name" value="PA_domain"/>
</dbReference>